<comment type="subcellular location">
    <subcellularLocation>
        <location evidence="1">Cell membrane</location>
        <topology evidence="1">Multi-pass membrane protein</topology>
    </subcellularLocation>
</comment>
<feature type="transmembrane region" description="Helical" evidence="6">
    <location>
        <begin position="98"/>
        <end position="117"/>
    </location>
</feature>
<gene>
    <name evidence="8" type="ORF">AAME72_03700</name>
</gene>
<keyword evidence="5 6" id="KW-0472">Membrane</keyword>
<dbReference type="RefSeq" id="WP_348788890.1">
    <property type="nucleotide sequence ID" value="NZ_CP157390.1"/>
</dbReference>
<dbReference type="InterPro" id="IPR011701">
    <property type="entry name" value="MFS"/>
</dbReference>
<evidence type="ECO:0000256" key="3">
    <source>
        <dbReference type="ARBA" id="ARBA00022692"/>
    </source>
</evidence>
<feature type="transmembrane region" description="Helical" evidence="6">
    <location>
        <begin position="379"/>
        <end position="398"/>
    </location>
</feature>
<dbReference type="InterPro" id="IPR050189">
    <property type="entry name" value="MFS_Efflux_Transporters"/>
</dbReference>
<dbReference type="AlphaFoldDB" id="A0AAU7GE97"/>
<proteinExistence type="predicted"/>
<dbReference type="Gene3D" id="1.20.1250.20">
    <property type="entry name" value="MFS general substrate transporter like domains"/>
    <property type="match status" value="1"/>
</dbReference>
<evidence type="ECO:0000259" key="7">
    <source>
        <dbReference type="PROSITE" id="PS50850"/>
    </source>
</evidence>
<dbReference type="PROSITE" id="PS50850">
    <property type="entry name" value="MFS"/>
    <property type="match status" value="1"/>
</dbReference>
<name>A0AAU7GE97_9MICO</name>
<dbReference type="InterPro" id="IPR036259">
    <property type="entry name" value="MFS_trans_sf"/>
</dbReference>
<evidence type="ECO:0000256" key="6">
    <source>
        <dbReference type="SAM" id="Phobius"/>
    </source>
</evidence>
<evidence type="ECO:0000256" key="2">
    <source>
        <dbReference type="ARBA" id="ARBA00022475"/>
    </source>
</evidence>
<feature type="transmembrane region" description="Helical" evidence="6">
    <location>
        <begin position="186"/>
        <end position="211"/>
    </location>
</feature>
<dbReference type="PANTHER" id="PTHR43124:SF3">
    <property type="entry name" value="CHLORAMPHENICOL EFFLUX PUMP RV0191"/>
    <property type="match status" value="1"/>
</dbReference>
<evidence type="ECO:0000256" key="4">
    <source>
        <dbReference type="ARBA" id="ARBA00022989"/>
    </source>
</evidence>
<keyword evidence="2" id="KW-1003">Cell membrane</keyword>
<organism evidence="8">
    <name type="scientific">Leifsonia sp. NPDC080035</name>
    <dbReference type="NCBI Taxonomy" id="3143936"/>
    <lineage>
        <taxon>Bacteria</taxon>
        <taxon>Bacillati</taxon>
        <taxon>Actinomycetota</taxon>
        <taxon>Actinomycetes</taxon>
        <taxon>Micrococcales</taxon>
        <taxon>Microbacteriaceae</taxon>
        <taxon>Leifsonia</taxon>
    </lineage>
</organism>
<feature type="transmembrane region" description="Helical" evidence="6">
    <location>
        <begin position="353"/>
        <end position="373"/>
    </location>
</feature>
<dbReference type="GO" id="GO:0005886">
    <property type="term" value="C:plasma membrane"/>
    <property type="evidence" value="ECO:0007669"/>
    <property type="project" value="UniProtKB-SubCell"/>
</dbReference>
<keyword evidence="4 6" id="KW-1133">Transmembrane helix</keyword>
<reference evidence="8" key="1">
    <citation type="submission" date="2024-05" db="EMBL/GenBank/DDBJ databases">
        <title>The Natural Products Discovery Center: Release of the First 8490 Sequenced Strains for Exploring Actinobacteria Biosynthetic Diversity.</title>
        <authorList>
            <person name="Kalkreuter E."/>
            <person name="Kautsar S.A."/>
            <person name="Yang D."/>
            <person name="Bader C.D."/>
            <person name="Teijaro C.N."/>
            <person name="Fluegel L."/>
            <person name="Davis C.M."/>
            <person name="Simpson J.R."/>
            <person name="Lauterbach L."/>
            <person name="Steele A.D."/>
            <person name="Gui C."/>
            <person name="Meng S."/>
            <person name="Li G."/>
            <person name="Viehrig K."/>
            <person name="Ye F."/>
            <person name="Su P."/>
            <person name="Kiefer A.F."/>
            <person name="Nichols A."/>
            <person name="Cepeda A.J."/>
            <person name="Yan W."/>
            <person name="Fan B."/>
            <person name="Jiang Y."/>
            <person name="Adhikari A."/>
            <person name="Zheng C.-J."/>
            <person name="Schuster L."/>
            <person name="Cowan T.M."/>
            <person name="Smanski M.J."/>
            <person name="Chevrette M.G."/>
            <person name="de Carvalho L.P.S."/>
            <person name="Shen B."/>
        </authorList>
    </citation>
    <scope>NUCLEOTIDE SEQUENCE</scope>
    <source>
        <strain evidence="8">NPDC080035</strain>
    </source>
</reference>
<dbReference type="GO" id="GO:0022857">
    <property type="term" value="F:transmembrane transporter activity"/>
    <property type="evidence" value="ECO:0007669"/>
    <property type="project" value="InterPro"/>
</dbReference>
<feature type="transmembrane region" description="Helical" evidence="6">
    <location>
        <begin position="155"/>
        <end position="174"/>
    </location>
</feature>
<feature type="transmembrane region" description="Helical" evidence="6">
    <location>
        <begin position="265"/>
        <end position="285"/>
    </location>
</feature>
<accession>A0AAU7GE97</accession>
<feature type="transmembrane region" description="Helical" evidence="6">
    <location>
        <begin position="66"/>
        <end position="86"/>
    </location>
</feature>
<dbReference type="EMBL" id="CP157390">
    <property type="protein sequence ID" value="XBM48969.1"/>
    <property type="molecule type" value="Genomic_DNA"/>
</dbReference>
<feature type="transmembrane region" description="Helical" evidence="6">
    <location>
        <begin position="28"/>
        <end position="46"/>
    </location>
</feature>
<dbReference type="Pfam" id="PF07690">
    <property type="entry name" value="MFS_1"/>
    <property type="match status" value="1"/>
</dbReference>
<feature type="transmembrane region" description="Helical" evidence="6">
    <location>
        <begin position="123"/>
        <end position="143"/>
    </location>
</feature>
<sequence>MTTGMEAEDSMDTAVIAPTSERTEIQKMPWLALVLFAAMGFILVAAETMPAGLLPVIATGINTSEAFVGQFVSVWALGTVVVTVPAISMTRSMRRKPLILIVIAGLIVGNTVTAISTDLVLSLVSRFVAGAFTGIIWGILAAYGRRISPARRGGLSLAIVSIGAPLGFALGTPLGTSLGMALGWRWSFVALSILAIIGLVLIACFVPDAPGQPAAARLRLRKVFLMPGIAIVLAVIFTWMLAHNTIYTYVAPFLRATGTRLGPDFILFVYGIASVAGVGITAVFLDRHPRLLIHLSLLFFIAAAVVLFVGHASVPAVIAAAVLWGLTFGGGAAQLQSALTLAGGDHSDVANSFLPVAFNLAIFAAGIVGALLLQNFDALVLAVWMVAMGAVAFLLTIYGRRTAFTN</sequence>
<dbReference type="SUPFAM" id="SSF103473">
    <property type="entry name" value="MFS general substrate transporter"/>
    <property type="match status" value="1"/>
</dbReference>
<protein>
    <submittedName>
        <fullName evidence="8">MFS transporter</fullName>
    </submittedName>
</protein>
<feature type="transmembrane region" description="Helical" evidence="6">
    <location>
        <begin position="316"/>
        <end position="341"/>
    </location>
</feature>
<dbReference type="PANTHER" id="PTHR43124">
    <property type="entry name" value="PURINE EFFLUX PUMP PBUE"/>
    <property type="match status" value="1"/>
</dbReference>
<feature type="transmembrane region" description="Helical" evidence="6">
    <location>
        <begin position="292"/>
        <end position="310"/>
    </location>
</feature>
<dbReference type="InterPro" id="IPR020846">
    <property type="entry name" value="MFS_dom"/>
</dbReference>
<evidence type="ECO:0000313" key="8">
    <source>
        <dbReference type="EMBL" id="XBM48969.1"/>
    </source>
</evidence>
<evidence type="ECO:0000256" key="5">
    <source>
        <dbReference type="ARBA" id="ARBA00023136"/>
    </source>
</evidence>
<keyword evidence="3 6" id="KW-0812">Transmembrane</keyword>
<feature type="domain" description="Major facilitator superfamily (MFS) profile" evidence="7">
    <location>
        <begin position="32"/>
        <end position="401"/>
    </location>
</feature>
<dbReference type="CDD" id="cd17324">
    <property type="entry name" value="MFS_NepI_like"/>
    <property type="match status" value="1"/>
</dbReference>
<evidence type="ECO:0000256" key="1">
    <source>
        <dbReference type="ARBA" id="ARBA00004651"/>
    </source>
</evidence>
<feature type="transmembrane region" description="Helical" evidence="6">
    <location>
        <begin position="223"/>
        <end position="242"/>
    </location>
</feature>